<dbReference type="RefSeq" id="WP_167331372.1">
    <property type="nucleotide sequence ID" value="NZ_CAWLZN010000001.1"/>
</dbReference>
<dbReference type="Pfam" id="PF12728">
    <property type="entry name" value="HTH_17"/>
    <property type="match status" value="1"/>
</dbReference>
<protein>
    <submittedName>
        <fullName evidence="2">Helix-turn-helix domain-containing protein</fullName>
    </submittedName>
</protein>
<dbReference type="InterPro" id="IPR041657">
    <property type="entry name" value="HTH_17"/>
</dbReference>
<evidence type="ECO:0000313" key="2">
    <source>
        <dbReference type="EMBL" id="MCC4621770.1"/>
    </source>
</evidence>
<organism evidence="2 3">
    <name type="scientific">Xanthomonas cassavae CFBP 4642</name>
    <dbReference type="NCBI Taxonomy" id="1219375"/>
    <lineage>
        <taxon>Bacteria</taxon>
        <taxon>Pseudomonadati</taxon>
        <taxon>Pseudomonadota</taxon>
        <taxon>Gammaproteobacteria</taxon>
        <taxon>Lysobacterales</taxon>
        <taxon>Lysobacteraceae</taxon>
        <taxon>Xanthomonas</taxon>
    </lineage>
</organism>
<feature type="domain" description="Helix-turn-helix" evidence="1">
    <location>
        <begin position="7"/>
        <end position="55"/>
    </location>
</feature>
<comment type="caution">
    <text evidence="2">The sequence shown here is derived from an EMBL/GenBank/DDBJ whole genome shotgun (WGS) entry which is preliminary data.</text>
</comment>
<sequence length="65" mass="7493">MEEKLSYSVDEAVRVTGLGRSNFYKILARGDIESFTVGKRRMVSARALRQFIEQKEREAVRRSVA</sequence>
<reference evidence="2 3" key="1">
    <citation type="submission" date="2021-10" db="EMBL/GenBank/DDBJ databases">
        <title>Genome sequencing of Xanthomonas strains from NCPPB.</title>
        <authorList>
            <person name="Hussein R."/>
            <person name="Harrison J."/>
            <person name="Studholme D.J."/>
            <person name="Vicente J."/>
            <person name="Grant M."/>
        </authorList>
    </citation>
    <scope>NUCLEOTIDE SEQUENCE [LARGE SCALE GENOMIC DNA]</scope>
    <source>
        <strain evidence="2 3">NCPPB 101</strain>
    </source>
</reference>
<dbReference type="Proteomes" id="UP001199206">
    <property type="component" value="Unassembled WGS sequence"/>
</dbReference>
<gene>
    <name evidence="2" type="ORF">LL965_17450</name>
</gene>
<name>A0ABS8HHW8_9XANT</name>
<evidence type="ECO:0000313" key="3">
    <source>
        <dbReference type="Proteomes" id="UP001199206"/>
    </source>
</evidence>
<evidence type="ECO:0000259" key="1">
    <source>
        <dbReference type="Pfam" id="PF12728"/>
    </source>
</evidence>
<dbReference type="EMBL" id="JAJGQJ010000052">
    <property type="protein sequence ID" value="MCC4621770.1"/>
    <property type="molecule type" value="Genomic_DNA"/>
</dbReference>
<keyword evidence="3" id="KW-1185">Reference proteome</keyword>
<accession>A0ABS8HHW8</accession>
<proteinExistence type="predicted"/>